<keyword evidence="5 8" id="KW-1133">Transmembrane helix</keyword>
<feature type="transmembrane region" description="Helical" evidence="8">
    <location>
        <begin position="355"/>
        <end position="375"/>
    </location>
</feature>
<keyword evidence="2" id="KW-0813">Transport</keyword>
<dbReference type="SUPFAM" id="SSF103473">
    <property type="entry name" value="MFS general substrate transporter"/>
    <property type="match status" value="1"/>
</dbReference>
<dbReference type="PROSITE" id="PS00217">
    <property type="entry name" value="SUGAR_TRANSPORT_2"/>
    <property type="match status" value="1"/>
</dbReference>
<evidence type="ECO:0000256" key="6">
    <source>
        <dbReference type="ARBA" id="ARBA00023136"/>
    </source>
</evidence>
<feature type="transmembrane region" description="Helical" evidence="8">
    <location>
        <begin position="144"/>
        <end position="160"/>
    </location>
</feature>
<reference evidence="10 11" key="1">
    <citation type="submission" date="2023-01" db="EMBL/GenBank/DDBJ databases">
        <title>Analysis of 21 Apiospora genomes using comparative genomics revels a genus with tremendous synthesis potential of carbohydrate active enzymes and secondary metabolites.</title>
        <authorList>
            <person name="Sorensen T."/>
        </authorList>
    </citation>
    <scope>NUCLEOTIDE SEQUENCE [LARGE SCALE GENOMIC DNA]</scope>
    <source>
        <strain evidence="10 11">CBS 20057</strain>
    </source>
</reference>
<proteinExistence type="predicted"/>
<keyword evidence="6 8" id="KW-0472">Membrane</keyword>
<keyword evidence="3" id="KW-0592">Phosphate transport</keyword>
<gene>
    <name evidence="10" type="ORF">PG991_010141</name>
</gene>
<evidence type="ECO:0000313" key="11">
    <source>
        <dbReference type="Proteomes" id="UP001396898"/>
    </source>
</evidence>
<evidence type="ECO:0000256" key="1">
    <source>
        <dbReference type="ARBA" id="ARBA00004141"/>
    </source>
</evidence>
<organism evidence="10 11">
    <name type="scientific">Apiospora marii</name>
    <dbReference type="NCBI Taxonomy" id="335849"/>
    <lineage>
        <taxon>Eukaryota</taxon>
        <taxon>Fungi</taxon>
        <taxon>Dikarya</taxon>
        <taxon>Ascomycota</taxon>
        <taxon>Pezizomycotina</taxon>
        <taxon>Sordariomycetes</taxon>
        <taxon>Xylariomycetidae</taxon>
        <taxon>Amphisphaeriales</taxon>
        <taxon>Apiosporaceae</taxon>
        <taxon>Apiospora</taxon>
    </lineage>
</organism>
<feature type="compositionally biased region" description="Basic and acidic residues" evidence="7">
    <location>
        <begin position="587"/>
        <end position="598"/>
    </location>
</feature>
<evidence type="ECO:0000256" key="2">
    <source>
        <dbReference type="ARBA" id="ARBA00022448"/>
    </source>
</evidence>
<feature type="transmembrane region" description="Helical" evidence="8">
    <location>
        <begin position="430"/>
        <end position="450"/>
    </location>
</feature>
<evidence type="ECO:0000256" key="4">
    <source>
        <dbReference type="ARBA" id="ARBA00022692"/>
    </source>
</evidence>
<feature type="transmembrane region" description="Helical" evidence="8">
    <location>
        <begin position="534"/>
        <end position="556"/>
    </location>
</feature>
<comment type="caution">
    <text evidence="10">The sequence shown here is derived from an EMBL/GenBank/DDBJ whole genome shotgun (WGS) entry which is preliminary data.</text>
</comment>
<evidence type="ECO:0000259" key="9">
    <source>
        <dbReference type="PROSITE" id="PS50850"/>
    </source>
</evidence>
<feature type="transmembrane region" description="Helical" evidence="8">
    <location>
        <begin position="206"/>
        <end position="233"/>
    </location>
</feature>
<name>A0ABR1RHM9_9PEZI</name>
<dbReference type="CDD" id="cd17364">
    <property type="entry name" value="MFS_PhT"/>
    <property type="match status" value="1"/>
</dbReference>
<feature type="transmembrane region" description="Helical" evidence="8">
    <location>
        <begin position="118"/>
        <end position="137"/>
    </location>
</feature>
<dbReference type="InterPro" id="IPR036259">
    <property type="entry name" value="MFS_trans_sf"/>
</dbReference>
<dbReference type="Pfam" id="PF00083">
    <property type="entry name" value="Sugar_tr"/>
    <property type="match status" value="1"/>
</dbReference>
<dbReference type="InterPro" id="IPR004738">
    <property type="entry name" value="Phos_permease"/>
</dbReference>
<evidence type="ECO:0000313" key="10">
    <source>
        <dbReference type="EMBL" id="KAK8012766.1"/>
    </source>
</evidence>
<dbReference type="NCBIfam" id="TIGR00887">
    <property type="entry name" value="2A0109"/>
    <property type="match status" value="1"/>
</dbReference>
<accession>A0ABR1RHM9</accession>
<feature type="transmembrane region" description="Helical" evidence="8">
    <location>
        <begin position="395"/>
        <end position="418"/>
    </location>
</feature>
<feature type="transmembrane region" description="Helical" evidence="8">
    <location>
        <begin position="259"/>
        <end position="277"/>
    </location>
</feature>
<dbReference type="InterPro" id="IPR005829">
    <property type="entry name" value="Sugar_transporter_CS"/>
</dbReference>
<evidence type="ECO:0000256" key="8">
    <source>
        <dbReference type="SAM" id="Phobius"/>
    </source>
</evidence>
<dbReference type="InterPro" id="IPR020846">
    <property type="entry name" value="MFS_dom"/>
</dbReference>
<comment type="subcellular location">
    <subcellularLocation>
        <location evidence="1">Membrane</location>
        <topology evidence="1">Multi-pass membrane protein</topology>
    </subcellularLocation>
</comment>
<feature type="transmembrane region" description="Helical" evidence="8">
    <location>
        <begin position="166"/>
        <end position="185"/>
    </location>
</feature>
<feature type="region of interest" description="Disordered" evidence="7">
    <location>
        <begin position="565"/>
        <end position="598"/>
    </location>
</feature>
<dbReference type="Gene3D" id="1.20.1250.20">
    <property type="entry name" value="MFS general substrate transporter like domains"/>
    <property type="match status" value="2"/>
</dbReference>
<dbReference type="PANTHER" id="PTHR24064">
    <property type="entry name" value="SOLUTE CARRIER FAMILY 22 MEMBER"/>
    <property type="match status" value="1"/>
</dbReference>
<evidence type="ECO:0000256" key="3">
    <source>
        <dbReference type="ARBA" id="ARBA00022592"/>
    </source>
</evidence>
<evidence type="ECO:0000256" key="5">
    <source>
        <dbReference type="ARBA" id="ARBA00022989"/>
    </source>
</evidence>
<dbReference type="EMBL" id="JAQQWI010000015">
    <property type="protein sequence ID" value="KAK8012766.1"/>
    <property type="molecule type" value="Genomic_DNA"/>
</dbReference>
<keyword evidence="11" id="KW-1185">Reference proteome</keyword>
<sequence length="598" mass="64596">MAVPPDQIQVAPPGLMTDAELHAAVLKANTTVGGNSAFHNFNNDFAHVSDPAERRRLALAEIDKAPFGWYHVRACAIAGIGFYTDSYDIFTIGLVTSMLGIVYFGGTLPAESDTAIKAATFAGVIIGQVSFGILSDVVGRKSMYGLELIIIIVVTLAQALSSNSPAMSIVGLMIFWRVIMGIGIGGDYPLSATITSEFATTKWRGFMMNAVFAMQGIGQLSAALLLLVVTIGFKNSLVGATTHTICSSSYGCTSAVDKMWRIMIGMGAVPGCVALYFRLTMPETPRYTFVVAARNAPNMVEDPEALQRGKWPQAEANEAGRVPNLLPVSVAEPEPPKASWADFGHHYSKWKNLKVILGTALSWFCINVGSYGVWLNNPIILNSIGWSGNSNMYQHFYDTAVGNIILVLAGAVPGYWVSAAIIDTVGRKPVQLFGFLMLTLTFCIMGFSFWNLSGSALMVLYTITQFFFNAGPNSTTFIIPAEVFPTRYRATSHGVSAATGKVGAILAQCVFGPLRVIGADEEKAKTDPRWSTPWLPHIIQIFALFMLAGFFTTLLLPESARKTLEELGSDDEQPTPPSPTSSSQTEKGPHEHRSSRSL</sequence>
<dbReference type="Proteomes" id="UP001396898">
    <property type="component" value="Unassembled WGS sequence"/>
</dbReference>
<protein>
    <recommendedName>
        <fullName evidence="9">Major facilitator superfamily (MFS) profile domain-containing protein</fullName>
    </recommendedName>
</protein>
<feature type="domain" description="Major facilitator superfamily (MFS) profile" evidence="9">
    <location>
        <begin position="74"/>
        <end position="561"/>
    </location>
</feature>
<feature type="transmembrane region" description="Helical" evidence="8">
    <location>
        <begin position="87"/>
        <end position="106"/>
    </location>
</feature>
<evidence type="ECO:0000256" key="7">
    <source>
        <dbReference type="SAM" id="MobiDB-lite"/>
    </source>
</evidence>
<keyword evidence="4 8" id="KW-0812">Transmembrane</keyword>
<dbReference type="InterPro" id="IPR005828">
    <property type="entry name" value="MFS_sugar_transport-like"/>
</dbReference>
<dbReference type="PROSITE" id="PS50850">
    <property type="entry name" value="MFS"/>
    <property type="match status" value="1"/>
</dbReference>